<comment type="caution">
    <text evidence="1">The sequence shown here is derived from an EMBL/GenBank/DDBJ whole genome shotgun (WGS) entry which is preliminary data.</text>
</comment>
<proteinExistence type="predicted"/>
<accession>Q0FWG5</accession>
<dbReference type="AlphaFoldDB" id="Q0FWG5"/>
<name>Q0FWG5_SALBH</name>
<organism evidence="1 2">
    <name type="scientific">Salipiger bermudensis (strain DSM 26914 / JCM 13377 / KCTC 12554 / HTCC2601)</name>
    <name type="common">Pelagibaca bermudensis</name>
    <dbReference type="NCBI Taxonomy" id="314265"/>
    <lineage>
        <taxon>Bacteria</taxon>
        <taxon>Pseudomonadati</taxon>
        <taxon>Pseudomonadota</taxon>
        <taxon>Alphaproteobacteria</taxon>
        <taxon>Rhodobacterales</taxon>
        <taxon>Roseobacteraceae</taxon>
        <taxon>Salipiger</taxon>
    </lineage>
</organism>
<protein>
    <submittedName>
        <fullName evidence="1">Uncharacterized protein</fullName>
    </submittedName>
</protein>
<dbReference type="HOGENOM" id="CLU_3409876_0_0_5"/>
<gene>
    <name evidence="1" type="ORF">R2601_03403</name>
</gene>
<dbReference type="EMBL" id="AATQ01000001">
    <property type="protein sequence ID" value="EAU48587.1"/>
    <property type="molecule type" value="Genomic_DNA"/>
</dbReference>
<dbReference type="Proteomes" id="UP000006230">
    <property type="component" value="Unassembled WGS sequence"/>
</dbReference>
<evidence type="ECO:0000313" key="2">
    <source>
        <dbReference type="Proteomes" id="UP000006230"/>
    </source>
</evidence>
<sequence>MTGSSVSGFAYALVRPRAGAPVARLTVQP</sequence>
<evidence type="ECO:0000313" key="1">
    <source>
        <dbReference type="EMBL" id="EAU48587.1"/>
    </source>
</evidence>
<keyword evidence="2" id="KW-1185">Reference proteome</keyword>
<reference evidence="1 2" key="1">
    <citation type="journal article" date="2010" name="J. Bacteriol.">
        <title>Genome sequences of Pelagibaca bermudensis HTCC2601T and Maritimibacter alkaliphilus HTCC2654T, the type strains of two marine Roseobacter genera.</title>
        <authorList>
            <person name="Thrash J.C."/>
            <person name="Cho J.C."/>
            <person name="Ferriera S."/>
            <person name="Johnson J."/>
            <person name="Vergin K.L."/>
            <person name="Giovannoni S.J."/>
        </authorList>
    </citation>
    <scope>NUCLEOTIDE SEQUENCE [LARGE SCALE GENOMIC DNA]</scope>
    <source>
        <strain evidence="2">DSM 26914 / JCM 13377 / KCTC 12554 / HTCC2601</strain>
    </source>
</reference>